<keyword evidence="8" id="KW-1185">Reference proteome</keyword>
<feature type="transmembrane region" description="Helical" evidence="5">
    <location>
        <begin position="283"/>
        <end position="303"/>
    </location>
</feature>
<feature type="transmembrane region" description="Helical" evidence="5">
    <location>
        <begin position="211"/>
        <end position="229"/>
    </location>
</feature>
<dbReference type="PANTHER" id="PTHR23530:SF1">
    <property type="entry name" value="PERMEASE, MAJOR FACILITATOR SUPERFAMILY-RELATED"/>
    <property type="match status" value="1"/>
</dbReference>
<dbReference type="InterPro" id="IPR036259">
    <property type="entry name" value="MFS_trans_sf"/>
</dbReference>
<feature type="transmembrane region" description="Helical" evidence="5">
    <location>
        <begin position="251"/>
        <end position="271"/>
    </location>
</feature>
<feature type="domain" description="Major facilitator superfamily (MFS) profile" evidence="6">
    <location>
        <begin position="211"/>
        <end position="411"/>
    </location>
</feature>
<feature type="transmembrane region" description="Helical" evidence="5">
    <location>
        <begin position="158"/>
        <end position="176"/>
    </location>
</feature>
<reference evidence="8" key="1">
    <citation type="journal article" date="2019" name="Int. J. Syst. Evol. Microbiol.">
        <title>The Global Catalogue of Microorganisms (GCM) 10K type strain sequencing project: providing services to taxonomists for standard genome sequencing and annotation.</title>
        <authorList>
            <consortium name="The Broad Institute Genomics Platform"/>
            <consortium name="The Broad Institute Genome Sequencing Center for Infectious Disease"/>
            <person name="Wu L."/>
            <person name="Ma J."/>
        </authorList>
    </citation>
    <scope>NUCLEOTIDE SEQUENCE [LARGE SCALE GENOMIC DNA]</scope>
    <source>
        <strain evidence="8">CGMCC 4.7241</strain>
    </source>
</reference>
<dbReference type="InterPro" id="IPR020846">
    <property type="entry name" value="MFS_dom"/>
</dbReference>
<evidence type="ECO:0000313" key="8">
    <source>
        <dbReference type="Proteomes" id="UP001595699"/>
    </source>
</evidence>
<evidence type="ECO:0000313" key="7">
    <source>
        <dbReference type="EMBL" id="MFC3760923.1"/>
    </source>
</evidence>
<dbReference type="Proteomes" id="UP001595699">
    <property type="component" value="Unassembled WGS sequence"/>
</dbReference>
<protein>
    <submittedName>
        <fullName evidence="7">MFS transporter</fullName>
    </submittedName>
</protein>
<evidence type="ECO:0000256" key="3">
    <source>
        <dbReference type="ARBA" id="ARBA00022989"/>
    </source>
</evidence>
<dbReference type="EMBL" id="JBHRZH010000006">
    <property type="protein sequence ID" value="MFC3760923.1"/>
    <property type="molecule type" value="Genomic_DNA"/>
</dbReference>
<dbReference type="Gene3D" id="1.20.1250.20">
    <property type="entry name" value="MFS general substrate transporter like domains"/>
    <property type="match status" value="1"/>
</dbReference>
<feature type="transmembrane region" description="Helical" evidence="5">
    <location>
        <begin position="6"/>
        <end position="28"/>
    </location>
</feature>
<sequence length="411" mass="43370">MPPYPLYLTIRGAAAFAGSTAWTLVILYQIQSAGLNPFQLVLVGTVMEITCFLAQVPTGIIADLYSRRLSIIVGYVLVGVGVMIQAIPEFAVILLGNVVWGIGITCIEGAEEAWATDEIGAERAGHVFTRGAQIGQLATVLGIGASVGLASIQLNLPLIVGGAIPVLLGLVLIAVMPERHFHRAPAEDRTTFHAMRDQLVEGGRAVRMRPVLLSLIGAMLFLGLSSEGIDRLSQAHLLESFTFPSLGTPEIWFGAMGIVAMLGSVVLTEVVRRRVDVLQPRRVGQLLIVLQAGSCAAVLAFALAGQFWLAVACSLVAGLLGGVAGPLFTTWVVSQSESRTRATVFSLVGQANAAGQVLGGPPVGWIGTRFSIRWALGAAGLFVVPAIALYGIALRRQRRTVADEPPVPESV</sequence>
<proteinExistence type="predicted"/>
<keyword evidence="4 5" id="KW-0472">Membrane</keyword>
<evidence type="ECO:0000256" key="2">
    <source>
        <dbReference type="ARBA" id="ARBA00022692"/>
    </source>
</evidence>
<dbReference type="InterPro" id="IPR053160">
    <property type="entry name" value="MFS_DHA3_Transporter"/>
</dbReference>
<feature type="transmembrane region" description="Helical" evidence="5">
    <location>
        <begin position="40"/>
        <end position="62"/>
    </location>
</feature>
<dbReference type="SUPFAM" id="SSF103473">
    <property type="entry name" value="MFS general substrate transporter"/>
    <property type="match status" value="1"/>
</dbReference>
<keyword evidence="2 5" id="KW-0812">Transmembrane</keyword>
<feature type="transmembrane region" description="Helical" evidence="5">
    <location>
        <begin position="68"/>
        <end position="87"/>
    </location>
</feature>
<feature type="transmembrane region" description="Helical" evidence="5">
    <location>
        <begin position="344"/>
        <end position="366"/>
    </location>
</feature>
<feature type="transmembrane region" description="Helical" evidence="5">
    <location>
        <begin position="372"/>
        <end position="393"/>
    </location>
</feature>
<dbReference type="CDD" id="cd06174">
    <property type="entry name" value="MFS"/>
    <property type="match status" value="1"/>
</dbReference>
<organism evidence="7 8">
    <name type="scientific">Tenggerimyces flavus</name>
    <dbReference type="NCBI Taxonomy" id="1708749"/>
    <lineage>
        <taxon>Bacteria</taxon>
        <taxon>Bacillati</taxon>
        <taxon>Actinomycetota</taxon>
        <taxon>Actinomycetes</taxon>
        <taxon>Propionibacteriales</taxon>
        <taxon>Nocardioidaceae</taxon>
        <taxon>Tenggerimyces</taxon>
    </lineage>
</organism>
<accession>A0ABV7Y821</accession>
<evidence type="ECO:0000256" key="5">
    <source>
        <dbReference type="SAM" id="Phobius"/>
    </source>
</evidence>
<feature type="transmembrane region" description="Helical" evidence="5">
    <location>
        <begin position="309"/>
        <end position="332"/>
    </location>
</feature>
<dbReference type="InterPro" id="IPR011701">
    <property type="entry name" value="MFS"/>
</dbReference>
<gene>
    <name evidence="7" type="ORF">ACFOUW_08730</name>
</gene>
<name>A0ABV7Y821_9ACTN</name>
<comment type="caution">
    <text evidence="7">The sequence shown here is derived from an EMBL/GenBank/DDBJ whole genome shotgun (WGS) entry which is preliminary data.</text>
</comment>
<keyword evidence="3 5" id="KW-1133">Transmembrane helix</keyword>
<evidence type="ECO:0000256" key="4">
    <source>
        <dbReference type="ARBA" id="ARBA00023136"/>
    </source>
</evidence>
<dbReference type="Pfam" id="PF07690">
    <property type="entry name" value="MFS_1"/>
    <property type="match status" value="1"/>
</dbReference>
<dbReference type="PANTHER" id="PTHR23530">
    <property type="entry name" value="TRANSPORT PROTEIN-RELATED"/>
    <property type="match status" value="1"/>
</dbReference>
<evidence type="ECO:0000256" key="1">
    <source>
        <dbReference type="ARBA" id="ARBA00004651"/>
    </source>
</evidence>
<dbReference type="RefSeq" id="WP_205117155.1">
    <property type="nucleotide sequence ID" value="NZ_JAFBCM010000001.1"/>
</dbReference>
<evidence type="ECO:0000259" key="6">
    <source>
        <dbReference type="PROSITE" id="PS50850"/>
    </source>
</evidence>
<dbReference type="PROSITE" id="PS50850">
    <property type="entry name" value="MFS"/>
    <property type="match status" value="1"/>
</dbReference>
<comment type="subcellular location">
    <subcellularLocation>
        <location evidence="1">Cell membrane</location>
        <topology evidence="1">Multi-pass membrane protein</topology>
    </subcellularLocation>
</comment>